<dbReference type="AlphaFoldDB" id="A0A409VXU2"/>
<keyword evidence="2" id="KW-1185">Reference proteome</keyword>
<evidence type="ECO:0000313" key="2">
    <source>
        <dbReference type="Proteomes" id="UP000284842"/>
    </source>
</evidence>
<sequence length="246" mass="28733">MATHAQQVSAAMAFLRRQYSELDPKVFVADDGQCFGKIRQITDIALGARNIYKHDFMSAFKILFIWNSIMHDVYTGQSYRGNMTQEEKIQRTLTMQERKNFMKALLRALLYNKQQFQEWVRFESHMHPVLIQALRKHHGPSNVAMSDREMLDAYKVYYTCGMSYSAASTYGKLYEQVAGNPRVLLDSDDVEIKNNLDFVLAEYEATHDKYHIDPVERRRVGELQQAWVERHYAEIVQVVTTFPLFA</sequence>
<evidence type="ECO:0000313" key="1">
    <source>
        <dbReference type="EMBL" id="PPQ71075.1"/>
    </source>
</evidence>
<dbReference type="Proteomes" id="UP000284842">
    <property type="component" value="Unassembled WGS sequence"/>
</dbReference>
<gene>
    <name evidence="1" type="ORF">CVT24_009873</name>
</gene>
<organism evidence="1 2">
    <name type="scientific">Panaeolus cyanescens</name>
    <dbReference type="NCBI Taxonomy" id="181874"/>
    <lineage>
        <taxon>Eukaryota</taxon>
        <taxon>Fungi</taxon>
        <taxon>Dikarya</taxon>
        <taxon>Basidiomycota</taxon>
        <taxon>Agaricomycotina</taxon>
        <taxon>Agaricomycetes</taxon>
        <taxon>Agaricomycetidae</taxon>
        <taxon>Agaricales</taxon>
        <taxon>Agaricineae</taxon>
        <taxon>Galeropsidaceae</taxon>
        <taxon>Panaeolus</taxon>
    </lineage>
</organism>
<name>A0A409VXU2_9AGAR</name>
<dbReference type="EMBL" id="NHTK01005929">
    <property type="protein sequence ID" value="PPQ71075.1"/>
    <property type="molecule type" value="Genomic_DNA"/>
</dbReference>
<accession>A0A409VXU2</accession>
<protein>
    <submittedName>
        <fullName evidence="1">Uncharacterized protein</fullName>
    </submittedName>
</protein>
<comment type="caution">
    <text evidence="1">The sequence shown here is derived from an EMBL/GenBank/DDBJ whole genome shotgun (WGS) entry which is preliminary data.</text>
</comment>
<proteinExistence type="predicted"/>
<reference evidence="1 2" key="1">
    <citation type="journal article" date="2018" name="Evol. Lett.">
        <title>Horizontal gene cluster transfer increased hallucinogenic mushroom diversity.</title>
        <authorList>
            <person name="Reynolds H.T."/>
            <person name="Vijayakumar V."/>
            <person name="Gluck-Thaler E."/>
            <person name="Korotkin H.B."/>
            <person name="Matheny P.B."/>
            <person name="Slot J.C."/>
        </authorList>
    </citation>
    <scope>NUCLEOTIDE SEQUENCE [LARGE SCALE GENOMIC DNA]</scope>
    <source>
        <strain evidence="1 2">2629</strain>
    </source>
</reference>
<dbReference type="InParanoid" id="A0A409VXU2"/>